<reference evidence="3" key="1">
    <citation type="submission" date="2020-10" db="EMBL/GenBank/DDBJ databases">
        <authorList>
            <person name="Kikuchi T."/>
        </authorList>
    </citation>
    <scope>NUCLEOTIDE SEQUENCE</scope>
    <source>
        <strain evidence="3">NKZ352</strain>
    </source>
</reference>
<keyword evidence="4" id="KW-1185">Reference proteome</keyword>
<dbReference type="InterPro" id="IPR045297">
    <property type="entry name" value="Complex1_LYR_LYRM4"/>
</dbReference>
<evidence type="ECO:0000259" key="2">
    <source>
        <dbReference type="Pfam" id="PF05347"/>
    </source>
</evidence>
<evidence type="ECO:0000313" key="4">
    <source>
        <dbReference type="Proteomes" id="UP000835052"/>
    </source>
</evidence>
<dbReference type="Pfam" id="PF05347">
    <property type="entry name" value="Complex1_LYR"/>
    <property type="match status" value="1"/>
</dbReference>
<dbReference type="InterPro" id="IPR051522">
    <property type="entry name" value="ISC_assembly_LYR"/>
</dbReference>
<protein>
    <recommendedName>
        <fullName evidence="2">Complex 1 LYR protein domain-containing protein</fullName>
    </recommendedName>
</protein>
<dbReference type="GO" id="GO:0016226">
    <property type="term" value="P:iron-sulfur cluster assembly"/>
    <property type="evidence" value="ECO:0007669"/>
    <property type="project" value="InterPro"/>
</dbReference>
<dbReference type="GO" id="GO:0005739">
    <property type="term" value="C:mitochondrion"/>
    <property type="evidence" value="ECO:0007669"/>
    <property type="project" value="TreeGrafter"/>
</dbReference>
<dbReference type="AlphaFoldDB" id="A0A8S1HNI1"/>
<feature type="domain" description="Complex 1 LYR protein" evidence="2">
    <location>
        <begin position="11"/>
        <end position="65"/>
    </location>
</feature>
<dbReference type="CDD" id="cd20264">
    <property type="entry name" value="Complex1_LYR_LYRM4"/>
    <property type="match status" value="1"/>
</dbReference>
<dbReference type="OrthoDB" id="275715at2759"/>
<dbReference type="PANTHER" id="PTHR13166">
    <property type="entry name" value="PROTEIN C6ORF149"/>
    <property type="match status" value="1"/>
</dbReference>
<gene>
    <name evidence="3" type="ORF">CAUJ_LOCUS11750</name>
</gene>
<evidence type="ECO:0000313" key="3">
    <source>
        <dbReference type="EMBL" id="CAD6195832.1"/>
    </source>
</evidence>
<comment type="similarity">
    <text evidence="1">Belongs to the complex I LYR family.</text>
</comment>
<dbReference type="EMBL" id="CAJGYM010000061">
    <property type="protein sequence ID" value="CAD6195832.1"/>
    <property type="molecule type" value="Genomic_DNA"/>
</dbReference>
<dbReference type="Proteomes" id="UP000835052">
    <property type="component" value="Unassembled WGS sequence"/>
</dbReference>
<proteinExistence type="inferred from homology"/>
<accession>A0A8S1HNI1</accession>
<evidence type="ECO:0000256" key="1">
    <source>
        <dbReference type="ARBA" id="ARBA00009508"/>
    </source>
</evidence>
<name>A0A8S1HNI1_9PELO</name>
<dbReference type="PANTHER" id="PTHR13166:SF7">
    <property type="entry name" value="LYR MOTIF-CONTAINING PROTEIN 4"/>
    <property type="match status" value="1"/>
</dbReference>
<dbReference type="InterPro" id="IPR008011">
    <property type="entry name" value="Complex1_LYR_dom"/>
</dbReference>
<organism evidence="3 4">
    <name type="scientific">Caenorhabditis auriculariae</name>
    <dbReference type="NCBI Taxonomy" id="2777116"/>
    <lineage>
        <taxon>Eukaryota</taxon>
        <taxon>Metazoa</taxon>
        <taxon>Ecdysozoa</taxon>
        <taxon>Nematoda</taxon>
        <taxon>Chromadorea</taxon>
        <taxon>Rhabditida</taxon>
        <taxon>Rhabditina</taxon>
        <taxon>Rhabditomorpha</taxon>
        <taxon>Rhabditoidea</taxon>
        <taxon>Rhabditidae</taxon>
        <taxon>Peloderinae</taxon>
        <taxon>Caenorhabditis</taxon>
    </lineage>
</organism>
<dbReference type="GO" id="GO:1990221">
    <property type="term" value="C:L-cysteine desulfurase complex"/>
    <property type="evidence" value="ECO:0007669"/>
    <property type="project" value="TreeGrafter"/>
</dbReference>
<comment type="caution">
    <text evidence="3">The sequence shown here is derived from an EMBL/GenBank/DDBJ whole genome shotgun (WGS) entry which is preliminary data.</text>
</comment>
<sequence>MTAAIPRGSWVNLYKQLQREAKKFPQYNYRVFAQRRVREYFEVNKSQTDTQKLETLYKEGLRNLESIKRQVAIGTLYPHQQTVVEQKLNKL</sequence>